<proteinExistence type="predicted"/>
<organism evidence="1 2">
    <name type="scientific">Citrobacter braakii</name>
    <dbReference type="NCBI Taxonomy" id="57706"/>
    <lineage>
        <taxon>Bacteria</taxon>
        <taxon>Pseudomonadati</taxon>
        <taxon>Pseudomonadota</taxon>
        <taxon>Gammaproteobacteria</taxon>
        <taxon>Enterobacterales</taxon>
        <taxon>Enterobacteriaceae</taxon>
        <taxon>Citrobacter</taxon>
        <taxon>Citrobacter freundii complex</taxon>
    </lineage>
</organism>
<accession>A0AAD1L5Q5</accession>
<evidence type="ECO:0000313" key="2">
    <source>
        <dbReference type="Proteomes" id="UP001058317"/>
    </source>
</evidence>
<name>A0AAD1L5Q5_CITBR</name>
<dbReference type="Proteomes" id="UP001058317">
    <property type="component" value="Chromosome"/>
</dbReference>
<dbReference type="AlphaFoldDB" id="A0AAD1L5Q5"/>
<gene>
    <name evidence="1" type="ORF">KAM621c_28470</name>
</gene>
<evidence type="ECO:0000313" key="1">
    <source>
        <dbReference type="EMBL" id="BDN97742.1"/>
    </source>
</evidence>
<reference evidence="1" key="1">
    <citation type="submission" date="2022-07" db="EMBL/GenBank/DDBJ databases">
        <title>Complete genome sequence of carbapenem-resistant Citrobacter spp. in Japan.</title>
        <authorList>
            <person name="Maehana S."/>
            <person name="Suzuki M."/>
            <person name="Kitasato H."/>
        </authorList>
    </citation>
    <scope>NUCLEOTIDE SEQUENCE</scope>
    <source>
        <strain evidence="1">KAM621</strain>
    </source>
</reference>
<protein>
    <submittedName>
        <fullName evidence="1">Uncharacterized protein</fullName>
    </submittedName>
</protein>
<sequence>MFKSLFIKDLIKIVFYIKYVIKLAISQGDINVYEQNTIRFYCKNIRMSGIEMANLRLKNKQSKSCADGFMLSV</sequence>
<dbReference type="EMBL" id="AP026382">
    <property type="protein sequence ID" value="BDN97742.1"/>
    <property type="molecule type" value="Genomic_DNA"/>
</dbReference>